<comment type="caution">
    <text evidence="2">The sequence shown here is derived from an EMBL/GenBank/DDBJ whole genome shotgun (WGS) entry which is preliminary data.</text>
</comment>
<accession>A0A9K3LXJ4</accession>
<reference evidence="2" key="1">
    <citation type="journal article" date="2021" name="Sci. Rep.">
        <title>Diploid genomic architecture of Nitzschia inconspicua, an elite biomass production diatom.</title>
        <authorList>
            <person name="Oliver A."/>
            <person name="Podell S."/>
            <person name="Pinowska A."/>
            <person name="Traller J.C."/>
            <person name="Smith S.R."/>
            <person name="McClure R."/>
            <person name="Beliaev A."/>
            <person name="Bohutskyi P."/>
            <person name="Hill E.A."/>
            <person name="Rabines A."/>
            <person name="Zheng H."/>
            <person name="Allen L.Z."/>
            <person name="Kuo A."/>
            <person name="Grigoriev I.V."/>
            <person name="Allen A.E."/>
            <person name="Hazlebeck D."/>
            <person name="Allen E.E."/>
        </authorList>
    </citation>
    <scope>NUCLEOTIDE SEQUENCE</scope>
    <source>
        <strain evidence="2">Hildebrandi</strain>
    </source>
</reference>
<feature type="region of interest" description="Disordered" evidence="1">
    <location>
        <begin position="41"/>
        <end position="112"/>
    </location>
</feature>
<sequence length="538" mass="59591">MESTIDLHQKVCQQDPDWYQEYVLDILGEEFCSQQWAVDTTMKASSSSPPPTTTTTTATTLSSTDQQQSSTTTTTKIGNNNTINIPDEKLSSNKNKNNNNNKMSSTTVSTTSSPVVAIPNTVEWKLAVEKGSVDQKRNSTMDDNNDHQISSTIELLSDGILDGPMDVETDTVTIDHDQTEDQQEQQQQQVMNDDDTTIQSSSSEDRIKQVQGKEATTSSNETNQLLTVDDKKRTNQDMVVVGDTTTPLTLETPLTVQSKGAPIIPKTSTTSDTETESLSNENKNNTSTIQNTTIPVVNDDDQRVVVYRSIIGNVMTSVPLRNLTLLGYTVPQLERMQSDSLCVVVNDQIRIPRMGVPLQWCIQDKTAPAQVQVVDTEAQAEQLIQDDKEKSQQQKQQKRKDRKGAGSDGNDPPKSVDVSEARSKKNNDDKFAPKSSSSSSSSTHRKANQNLPPDTTDKRRLSSKSGPSRSKERLEVLSSRGSSWRNSEFDDDAHQVVKKEREQDSQRNTTAKGRSRRSARSCERSVGGLRNVQESVEK</sequence>
<reference evidence="2" key="2">
    <citation type="submission" date="2021-04" db="EMBL/GenBank/DDBJ databases">
        <authorList>
            <person name="Podell S."/>
        </authorList>
    </citation>
    <scope>NUCLEOTIDE SEQUENCE</scope>
    <source>
        <strain evidence="2">Hildebrandi</strain>
    </source>
</reference>
<feature type="compositionally biased region" description="Low complexity" evidence="1">
    <location>
        <begin position="53"/>
        <end position="75"/>
    </location>
</feature>
<feature type="compositionally biased region" description="Basic and acidic residues" evidence="1">
    <location>
        <begin position="417"/>
        <end position="432"/>
    </location>
</feature>
<evidence type="ECO:0000313" key="2">
    <source>
        <dbReference type="EMBL" id="KAG7369615.1"/>
    </source>
</evidence>
<keyword evidence="3" id="KW-1185">Reference proteome</keyword>
<feature type="region of interest" description="Disordered" evidence="1">
    <location>
        <begin position="177"/>
        <end position="227"/>
    </location>
</feature>
<dbReference type="Proteomes" id="UP000693970">
    <property type="component" value="Unassembled WGS sequence"/>
</dbReference>
<feature type="compositionally biased region" description="Low complexity" evidence="1">
    <location>
        <begin position="267"/>
        <end position="281"/>
    </location>
</feature>
<organism evidence="2 3">
    <name type="scientific">Nitzschia inconspicua</name>
    <dbReference type="NCBI Taxonomy" id="303405"/>
    <lineage>
        <taxon>Eukaryota</taxon>
        <taxon>Sar</taxon>
        <taxon>Stramenopiles</taxon>
        <taxon>Ochrophyta</taxon>
        <taxon>Bacillariophyta</taxon>
        <taxon>Bacillariophyceae</taxon>
        <taxon>Bacillariophycidae</taxon>
        <taxon>Bacillariales</taxon>
        <taxon>Bacillariaceae</taxon>
        <taxon>Nitzschia</taxon>
    </lineage>
</organism>
<feature type="region of interest" description="Disordered" evidence="1">
    <location>
        <begin position="384"/>
        <end position="538"/>
    </location>
</feature>
<proteinExistence type="predicted"/>
<evidence type="ECO:0000256" key="1">
    <source>
        <dbReference type="SAM" id="MobiDB-lite"/>
    </source>
</evidence>
<name>A0A9K3LXJ4_9STRA</name>
<feature type="compositionally biased region" description="Low complexity" evidence="1">
    <location>
        <begin position="92"/>
        <end position="112"/>
    </location>
</feature>
<dbReference type="EMBL" id="JAGRRH010000005">
    <property type="protein sequence ID" value="KAG7369615.1"/>
    <property type="molecule type" value="Genomic_DNA"/>
</dbReference>
<dbReference type="AlphaFoldDB" id="A0A9K3LXJ4"/>
<feature type="region of interest" description="Disordered" evidence="1">
    <location>
        <begin position="261"/>
        <end position="287"/>
    </location>
</feature>
<evidence type="ECO:0000313" key="3">
    <source>
        <dbReference type="Proteomes" id="UP000693970"/>
    </source>
</evidence>
<gene>
    <name evidence="2" type="ORF">IV203_027361</name>
</gene>
<feature type="compositionally biased region" description="Basic and acidic residues" evidence="1">
    <location>
        <begin position="492"/>
        <end position="505"/>
    </location>
</feature>
<feature type="compositionally biased region" description="Polar residues" evidence="1">
    <location>
        <begin position="214"/>
        <end position="226"/>
    </location>
</feature>
<protein>
    <submittedName>
        <fullName evidence="2">Uncharacterized protein</fullName>
    </submittedName>
</protein>